<dbReference type="Proteomes" id="UP001162162">
    <property type="component" value="Unassembled WGS sequence"/>
</dbReference>
<protein>
    <submittedName>
        <fullName evidence="2">Uncharacterized protein</fullName>
    </submittedName>
</protein>
<accession>A0AAV8XKE2</accession>
<keyword evidence="3" id="KW-1185">Reference proteome</keyword>
<evidence type="ECO:0000256" key="1">
    <source>
        <dbReference type="SAM" id="SignalP"/>
    </source>
</evidence>
<feature type="signal peptide" evidence="1">
    <location>
        <begin position="1"/>
        <end position="27"/>
    </location>
</feature>
<dbReference type="EMBL" id="JAPWTK010000520">
    <property type="protein sequence ID" value="KAJ8938922.1"/>
    <property type="molecule type" value="Genomic_DNA"/>
</dbReference>
<keyword evidence="1" id="KW-0732">Signal</keyword>
<reference evidence="2" key="1">
    <citation type="journal article" date="2023" name="Insect Mol. Biol.">
        <title>Genome sequencing provides insights into the evolution of gene families encoding plant cell wall-degrading enzymes in longhorned beetles.</title>
        <authorList>
            <person name="Shin N.R."/>
            <person name="Okamura Y."/>
            <person name="Kirsch R."/>
            <person name="Pauchet Y."/>
        </authorList>
    </citation>
    <scope>NUCLEOTIDE SEQUENCE</scope>
    <source>
        <strain evidence="2">AMC_N1</strain>
    </source>
</reference>
<sequence length="141" mass="15235">MVTRGFLGSLIMNTLLVLLSVIPGGPGTLVQAHPQGFPLEFALNLNENGYSRVFEVADHEYVVSFVVRYTWRTILLSSLLEYAALFGGKTSGMGLATRVPCPPAKFEGKTSGMGLAARVPGPPAEVEEKPIRIPRFIGVNF</sequence>
<organism evidence="2 3">
    <name type="scientific">Aromia moschata</name>
    <dbReference type="NCBI Taxonomy" id="1265417"/>
    <lineage>
        <taxon>Eukaryota</taxon>
        <taxon>Metazoa</taxon>
        <taxon>Ecdysozoa</taxon>
        <taxon>Arthropoda</taxon>
        <taxon>Hexapoda</taxon>
        <taxon>Insecta</taxon>
        <taxon>Pterygota</taxon>
        <taxon>Neoptera</taxon>
        <taxon>Endopterygota</taxon>
        <taxon>Coleoptera</taxon>
        <taxon>Polyphaga</taxon>
        <taxon>Cucujiformia</taxon>
        <taxon>Chrysomeloidea</taxon>
        <taxon>Cerambycidae</taxon>
        <taxon>Cerambycinae</taxon>
        <taxon>Callichromatini</taxon>
        <taxon>Aromia</taxon>
    </lineage>
</organism>
<gene>
    <name evidence="2" type="ORF">NQ318_011683</name>
</gene>
<evidence type="ECO:0000313" key="2">
    <source>
        <dbReference type="EMBL" id="KAJ8938922.1"/>
    </source>
</evidence>
<dbReference type="AlphaFoldDB" id="A0AAV8XKE2"/>
<comment type="caution">
    <text evidence="2">The sequence shown here is derived from an EMBL/GenBank/DDBJ whole genome shotgun (WGS) entry which is preliminary data.</text>
</comment>
<evidence type="ECO:0000313" key="3">
    <source>
        <dbReference type="Proteomes" id="UP001162162"/>
    </source>
</evidence>
<name>A0AAV8XKE2_9CUCU</name>
<feature type="chain" id="PRO_5043474100" evidence="1">
    <location>
        <begin position="28"/>
        <end position="141"/>
    </location>
</feature>
<proteinExistence type="predicted"/>